<keyword evidence="9" id="KW-0539">Nucleus</keyword>
<evidence type="ECO:0000256" key="6">
    <source>
        <dbReference type="ARBA" id="ARBA00023015"/>
    </source>
</evidence>
<dbReference type="CDD" id="cd11461">
    <property type="entry name" value="bHLH-O_HES5"/>
    <property type="match status" value="1"/>
</dbReference>
<evidence type="ECO:0000256" key="12">
    <source>
        <dbReference type="ARBA" id="ARBA00072975"/>
    </source>
</evidence>
<name>A0AAV3A2X5_PYXAD</name>
<dbReference type="PROSITE" id="PS51054">
    <property type="entry name" value="ORANGE"/>
    <property type="match status" value="1"/>
</dbReference>
<dbReference type="GO" id="GO:0045596">
    <property type="term" value="P:negative regulation of cell differentiation"/>
    <property type="evidence" value="ECO:0007669"/>
    <property type="project" value="UniProtKB-ARBA"/>
</dbReference>
<evidence type="ECO:0000313" key="18">
    <source>
        <dbReference type="Proteomes" id="UP001181693"/>
    </source>
</evidence>
<dbReference type="InterPro" id="IPR011598">
    <property type="entry name" value="bHLH_dom"/>
</dbReference>
<evidence type="ECO:0000256" key="9">
    <source>
        <dbReference type="ARBA" id="ARBA00023242"/>
    </source>
</evidence>
<keyword evidence="8" id="KW-0804">Transcription</keyword>
<comment type="caution">
    <text evidence="17">The sequence shown here is derived from an EMBL/GenBank/DDBJ whole genome shotgun (WGS) entry which is preliminary data.</text>
</comment>
<dbReference type="PROSITE" id="PS50888">
    <property type="entry name" value="BHLH"/>
    <property type="match status" value="1"/>
</dbReference>
<evidence type="ECO:0000256" key="11">
    <source>
        <dbReference type="ARBA" id="ARBA00060201"/>
    </source>
</evidence>
<comment type="subcellular location">
    <subcellularLocation>
        <location evidence="1">Nucleus</location>
    </subcellularLocation>
</comment>
<evidence type="ECO:0000256" key="1">
    <source>
        <dbReference type="ARBA" id="ARBA00004123"/>
    </source>
</evidence>
<feature type="domain" description="BHLH" evidence="15">
    <location>
        <begin position="17"/>
        <end position="73"/>
    </location>
</feature>
<keyword evidence="3" id="KW-0678">Repressor</keyword>
<keyword evidence="2" id="KW-0217">Developmental protein</keyword>
<reference evidence="17" key="1">
    <citation type="thesis" date="2020" institute="ProQuest LLC" country="789 East Eisenhower Parkway, Ann Arbor, MI, USA">
        <title>Comparative Genomics and Chromosome Evolution.</title>
        <authorList>
            <person name="Mudd A.B."/>
        </authorList>
    </citation>
    <scope>NUCLEOTIDE SEQUENCE</scope>
    <source>
        <strain evidence="17">1538</strain>
        <tissue evidence="17">Blood</tissue>
    </source>
</reference>
<sequence length="155" mass="17758">MAPCTMRTLDQQATNGLRKLRKPVIEKMRRDRINSSIEQLRLILEKEFQKNQLPSKPEKADILEMTVSFIQQYMAEKNVTTSSSQAHRDGYSTCVRDSVNFLSLHTQTDTRMQLLQNLHGVQILTNPLSPSAYPTTQCPSNPSTPDISKALWRPW</sequence>
<evidence type="ECO:0000256" key="5">
    <source>
        <dbReference type="ARBA" id="ARBA00022902"/>
    </source>
</evidence>
<dbReference type="GO" id="GO:0000122">
    <property type="term" value="P:negative regulation of transcription by RNA polymerase II"/>
    <property type="evidence" value="ECO:0007669"/>
    <property type="project" value="UniProtKB-ARBA"/>
</dbReference>
<accession>A0AAV3A2X5</accession>
<dbReference type="GO" id="GO:0097150">
    <property type="term" value="P:neuronal stem cell population maintenance"/>
    <property type="evidence" value="ECO:0007669"/>
    <property type="project" value="UniProtKB-ARBA"/>
</dbReference>
<feature type="compositionally biased region" description="Polar residues" evidence="14">
    <location>
        <begin position="132"/>
        <end position="146"/>
    </location>
</feature>
<feature type="domain" description="Orange" evidence="16">
    <location>
        <begin position="87"/>
        <end position="118"/>
    </location>
</feature>
<evidence type="ECO:0000313" key="17">
    <source>
        <dbReference type="EMBL" id="DBA16448.1"/>
    </source>
</evidence>
<comment type="subunit">
    <text evidence="10">Transcription repression requires formation of a complex with a corepressor protein of the Groucho/TLE family.</text>
</comment>
<dbReference type="GO" id="GO:0005634">
    <property type="term" value="C:nucleus"/>
    <property type="evidence" value="ECO:0007669"/>
    <property type="project" value="UniProtKB-SubCell"/>
</dbReference>
<evidence type="ECO:0000256" key="10">
    <source>
        <dbReference type="ARBA" id="ARBA00023791"/>
    </source>
</evidence>
<evidence type="ECO:0000256" key="7">
    <source>
        <dbReference type="ARBA" id="ARBA00023125"/>
    </source>
</evidence>
<dbReference type="GO" id="GO:0003677">
    <property type="term" value="F:DNA binding"/>
    <property type="evidence" value="ECO:0007669"/>
    <property type="project" value="UniProtKB-KW"/>
</dbReference>
<keyword evidence="4" id="KW-0221">Differentiation</keyword>
<dbReference type="SUPFAM" id="SSF47459">
    <property type="entry name" value="HLH, helix-loop-helix DNA-binding domain"/>
    <property type="match status" value="1"/>
</dbReference>
<dbReference type="InterPro" id="IPR003650">
    <property type="entry name" value="Orange_dom"/>
</dbReference>
<feature type="region of interest" description="Disordered" evidence="14">
    <location>
        <begin position="132"/>
        <end position="155"/>
    </location>
</feature>
<dbReference type="InterPro" id="IPR050370">
    <property type="entry name" value="HES_HEY"/>
</dbReference>
<evidence type="ECO:0000256" key="4">
    <source>
        <dbReference type="ARBA" id="ARBA00022782"/>
    </source>
</evidence>
<evidence type="ECO:0000259" key="15">
    <source>
        <dbReference type="PROSITE" id="PS50888"/>
    </source>
</evidence>
<dbReference type="GO" id="GO:0030154">
    <property type="term" value="P:cell differentiation"/>
    <property type="evidence" value="ECO:0007669"/>
    <property type="project" value="UniProtKB-KW"/>
</dbReference>
<evidence type="ECO:0000256" key="3">
    <source>
        <dbReference type="ARBA" id="ARBA00022491"/>
    </source>
</evidence>
<dbReference type="GO" id="GO:0007399">
    <property type="term" value="P:nervous system development"/>
    <property type="evidence" value="ECO:0007669"/>
    <property type="project" value="UniProtKB-KW"/>
</dbReference>
<dbReference type="GO" id="GO:0048513">
    <property type="term" value="P:animal organ development"/>
    <property type="evidence" value="ECO:0007669"/>
    <property type="project" value="UniProtKB-ARBA"/>
</dbReference>
<evidence type="ECO:0000256" key="14">
    <source>
        <dbReference type="SAM" id="MobiDB-lite"/>
    </source>
</evidence>
<dbReference type="EMBL" id="DYDO01000011">
    <property type="protein sequence ID" value="DBA16448.1"/>
    <property type="molecule type" value="Genomic_DNA"/>
</dbReference>
<evidence type="ECO:0000256" key="2">
    <source>
        <dbReference type="ARBA" id="ARBA00022473"/>
    </source>
</evidence>
<keyword evidence="18" id="KW-1185">Reference proteome</keyword>
<keyword evidence="6" id="KW-0805">Transcription regulation</keyword>
<dbReference type="InterPro" id="IPR036638">
    <property type="entry name" value="HLH_DNA-bd_sf"/>
</dbReference>
<evidence type="ECO:0000259" key="16">
    <source>
        <dbReference type="PROSITE" id="PS51054"/>
    </source>
</evidence>
<dbReference type="SMART" id="SM00353">
    <property type="entry name" value="HLH"/>
    <property type="match status" value="1"/>
</dbReference>
<dbReference type="GO" id="GO:0046983">
    <property type="term" value="F:protein dimerization activity"/>
    <property type="evidence" value="ECO:0007669"/>
    <property type="project" value="InterPro"/>
</dbReference>
<keyword evidence="5" id="KW-0524">Neurogenesis</keyword>
<dbReference type="PANTHER" id="PTHR10985">
    <property type="entry name" value="BASIC HELIX-LOOP-HELIX TRANSCRIPTION FACTOR, HES-RELATED"/>
    <property type="match status" value="1"/>
</dbReference>
<dbReference type="Proteomes" id="UP001181693">
    <property type="component" value="Unassembled WGS sequence"/>
</dbReference>
<dbReference type="AlphaFoldDB" id="A0AAV3A2X5"/>
<dbReference type="FunFam" id="4.10.280.10:FF:000033">
    <property type="entry name" value="Transcription factor HES-5"/>
    <property type="match status" value="1"/>
</dbReference>
<proteinExistence type="predicted"/>
<comment type="function">
    <text evidence="11">Transcriptional repressor of genes that require a bHLH protein for their transcription. Plays an important role as neurogenesis negative regulator.</text>
</comment>
<organism evidence="17 18">
    <name type="scientific">Pyxicephalus adspersus</name>
    <name type="common">African bullfrog</name>
    <dbReference type="NCBI Taxonomy" id="30357"/>
    <lineage>
        <taxon>Eukaryota</taxon>
        <taxon>Metazoa</taxon>
        <taxon>Chordata</taxon>
        <taxon>Craniata</taxon>
        <taxon>Vertebrata</taxon>
        <taxon>Euteleostomi</taxon>
        <taxon>Amphibia</taxon>
        <taxon>Batrachia</taxon>
        <taxon>Anura</taxon>
        <taxon>Neobatrachia</taxon>
        <taxon>Ranoidea</taxon>
        <taxon>Pyxicephalidae</taxon>
        <taxon>Pyxicephalinae</taxon>
        <taxon>Pyxicephalus</taxon>
    </lineage>
</organism>
<evidence type="ECO:0000256" key="8">
    <source>
        <dbReference type="ARBA" id="ARBA00023163"/>
    </source>
</evidence>
<keyword evidence="7" id="KW-0238">DNA-binding</keyword>
<dbReference type="Pfam" id="PF00010">
    <property type="entry name" value="HLH"/>
    <property type="match status" value="1"/>
</dbReference>
<protein>
    <recommendedName>
        <fullName evidence="12">Transcription factor HES-5</fullName>
    </recommendedName>
    <alternativeName>
        <fullName evidence="13">Hairy and enhancer of split 5</fullName>
    </alternativeName>
</protein>
<dbReference type="Gene3D" id="4.10.280.10">
    <property type="entry name" value="Helix-loop-helix DNA-binding domain"/>
    <property type="match status" value="1"/>
</dbReference>
<evidence type="ECO:0000256" key="13">
    <source>
        <dbReference type="ARBA" id="ARBA00081413"/>
    </source>
</evidence>
<gene>
    <name evidence="17" type="ORF">GDO54_003839</name>
</gene>